<sequence length="828" mass="92979">MKVEKQEDDEFEMLLDEIPHATSSPLLHHYEKEQQQQKQKHQHDHHVHDVHGGHVDLGHGFSRNPTLTNLGMYDDDPSNHLAYVCASPASGVSLQSEGSSSSSLSGYDGSPSPSPIKYQMLSRKAHNQNGIWLSRESEPINYPVGKNFDRSGMDELSNQSKELELLNYSVGKNFDGSGMDELSNKLWKMGVREEEEDAVRSAKLVTLGNSVDPYGFLRPSIGVNHGNMMTNNPFEDGRNGFSNDRGLFRWQGVPNSAPVDDERRLSMSRLLQHCNVGNNLSGLGLTQQYDMINLTGSCLPPNQSVAPFPYSCPYNDMMNFSQTRTRESDEVLSKLHLYAEDGYGRSCYGSRTQVSDMANHINRASVPDAVLLSHQKRMDSDGNWVGLNLPSSPRGTLPEVSPNMGNLSHCSYSNGWFPQPPSSLRCPLNLEAFCCEDSYIIPGKDSNYVVKDGHNLAREHRRCSHNNMSRGHSSAKNSEMDVGLHSNDGHILRIHDPPLLPQNYSSLREVQGYIYFIAKDQHGCRFLQRKFDEGTPQDIQMIFNEIIDHAIELMMNPFGNYLMQKLLDVCTEEQRMQILLVVTEFPGDLVKISLNTHGTRSVQKLLETLKTRQQISLVVSALELGFLDLIKDLNGNHVVQRCLQCLSNEDNKFIFDAAAKYCVDIATHRHGCCVLQRCIFYSTGEYRENLVAEISANGLLLAQDAFGNYVVQYILELKIPSAIANLISQFEGNYTHLSTQKFSSNVVEKCLKVLGEESRSRIIHELLSSSQFEQLLQDPYANYVIHSALLVSKGPLHASLVEAIRPHAAVLRTSPYCKRIFSRALLKK</sequence>
<evidence type="ECO:0000313" key="2">
    <source>
        <dbReference type="Proteomes" id="UP001234297"/>
    </source>
</evidence>
<comment type="caution">
    <text evidence="1">The sequence shown here is derived from an EMBL/GenBank/DDBJ whole genome shotgun (WGS) entry which is preliminary data.</text>
</comment>
<evidence type="ECO:0000313" key="1">
    <source>
        <dbReference type="EMBL" id="KAJ8625719.1"/>
    </source>
</evidence>
<dbReference type="Proteomes" id="UP001234297">
    <property type="component" value="Chromosome 11"/>
</dbReference>
<proteinExistence type="predicted"/>
<protein>
    <submittedName>
        <fullName evidence="1">Uncharacterized protein</fullName>
    </submittedName>
</protein>
<reference evidence="1 2" key="1">
    <citation type="journal article" date="2022" name="Hortic Res">
        <title>A haplotype resolved chromosomal level avocado genome allows analysis of novel avocado genes.</title>
        <authorList>
            <person name="Nath O."/>
            <person name="Fletcher S.J."/>
            <person name="Hayward A."/>
            <person name="Shaw L.M."/>
            <person name="Masouleh A.K."/>
            <person name="Furtado A."/>
            <person name="Henry R.J."/>
            <person name="Mitter N."/>
        </authorList>
    </citation>
    <scope>NUCLEOTIDE SEQUENCE [LARGE SCALE GENOMIC DNA]</scope>
    <source>
        <strain evidence="2">cv. Hass</strain>
    </source>
</reference>
<gene>
    <name evidence="1" type="ORF">MRB53_034249</name>
</gene>
<dbReference type="EMBL" id="CM056819">
    <property type="protein sequence ID" value="KAJ8625719.1"/>
    <property type="molecule type" value="Genomic_DNA"/>
</dbReference>
<keyword evidence="2" id="KW-1185">Reference proteome</keyword>
<accession>A0ACC2KWW9</accession>
<organism evidence="1 2">
    <name type="scientific">Persea americana</name>
    <name type="common">Avocado</name>
    <dbReference type="NCBI Taxonomy" id="3435"/>
    <lineage>
        <taxon>Eukaryota</taxon>
        <taxon>Viridiplantae</taxon>
        <taxon>Streptophyta</taxon>
        <taxon>Embryophyta</taxon>
        <taxon>Tracheophyta</taxon>
        <taxon>Spermatophyta</taxon>
        <taxon>Magnoliopsida</taxon>
        <taxon>Magnoliidae</taxon>
        <taxon>Laurales</taxon>
        <taxon>Lauraceae</taxon>
        <taxon>Persea</taxon>
    </lineage>
</organism>
<name>A0ACC2KWW9_PERAE</name>